<organism evidence="2 3">
    <name type="scientific">Kibdelosporangium lantanae</name>
    <dbReference type="NCBI Taxonomy" id="1497396"/>
    <lineage>
        <taxon>Bacteria</taxon>
        <taxon>Bacillati</taxon>
        <taxon>Actinomycetota</taxon>
        <taxon>Actinomycetes</taxon>
        <taxon>Pseudonocardiales</taxon>
        <taxon>Pseudonocardiaceae</taxon>
        <taxon>Kibdelosporangium</taxon>
    </lineage>
</organism>
<comment type="caution">
    <text evidence="2">The sequence shown here is derived from an EMBL/GenBank/DDBJ whole genome shotgun (WGS) entry which is preliminary data.</text>
</comment>
<evidence type="ECO:0000313" key="2">
    <source>
        <dbReference type="EMBL" id="MFD1046602.1"/>
    </source>
</evidence>
<name>A0ABW3M8B5_9PSEU</name>
<evidence type="ECO:0000256" key="1">
    <source>
        <dbReference type="SAM" id="MobiDB-lite"/>
    </source>
</evidence>
<dbReference type="EMBL" id="JBHTIS010000721">
    <property type="protein sequence ID" value="MFD1046602.1"/>
    <property type="molecule type" value="Genomic_DNA"/>
</dbReference>
<proteinExistence type="predicted"/>
<accession>A0ABW3M8B5</accession>
<keyword evidence="3" id="KW-1185">Reference proteome</keyword>
<feature type="non-terminal residue" evidence="2">
    <location>
        <position position="60"/>
    </location>
</feature>
<protein>
    <submittedName>
        <fullName evidence="2">Uncharacterized protein</fullName>
    </submittedName>
</protein>
<dbReference type="Proteomes" id="UP001597045">
    <property type="component" value="Unassembled WGS sequence"/>
</dbReference>
<reference evidence="3" key="1">
    <citation type="journal article" date="2019" name="Int. J. Syst. Evol. Microbiol.">
        <title>The Global Catalogue of Microorganisms (GCM) 10K type strain sequencing project: providing services to taxonomists for standard genome sequencing and annotation.</title>
        <authorList>
            <consortium name="The Broad Institute Genomics Platform"/>
            <consortium name="The Broad Institute Genome Sequencing Center for Infectious Disease"/>
            <person name="Wu L."/>
            <person name="Ma J."/>
        </authorList>
    </citation>
    <scope>NUCLEOTIDE SEQUENCE [LARGE SCALE GENOMIC DNA]</scope>
    <source>
        <strain evidence="3">JCM 31486</strain>
    </source>
</reference>
<feature type="region of interest" description="Disordered" evidence="1">
    <location>
        <begin position="41"/>
        <end position="60"/>
    </location>
</feature>
<gene>
    <name evidence="2" type="ORF">ACFQ1S_14080</name>
</gene>
<evidence type="ECO:0000313" key="3">
    <source>
        <dbReference type="Proteomes" id="UP001597045"/>
    </source>
</evidence>
<sequence length="60" mass="6769">MGDDGHTSDTSYRFGFRESTQNGEYYYLNGSRVNYRGDNLQGADYDRINNGGKGDAYDTL</sequence>